<dbReference type="AlphaFoldDB" id="S3CTS5"/>
<evidence type="ECO:0000259" key="5">
    <source>
        <dbReference type="PROSITE" id="PS51891"/>
    </source>
</evidence>
<dbReference type="Gene3D" id="3.90.1590.10">
    <property type="entry name" value="glutathione-dependent formaldehyde- activating enzyme (gfa)"/>
    <property type="match status" value="1"/>
</dbReference>
<keyword evidence="2" id="KW-0479">Metal-binding</keyword>
<keyword evidence="4" id="KW-0456">Lyase</keyword>
<dbReference type="HOGENOM" id="CLU_055491_3_6_1"/>
<gene>
    <name evidence="6" type="ORF">F503_04615</name>
</gene>
<dbReference type="Pfam" id="PF04828">
    <property type="entry name" value="GFA"/>
    <property type="match status" value="1"/>
</dbReference>
<evidence type="ECO:0000256" key="3">
    <source>
        <dbReference type="ARBA" id="ARBA00022833"/>
    </source>
</evidence>
<dbReference type="PROSITE" id="PS51891">
    <property type="entry name" value="CENP_V_GFA"/>
    <property type="match status" value="1"/>
</dbReference>
<dbReference type="GO" id="GO:0016846">
    <property type="term" value="F:carbon-sulfur lyase activity"/>
    <property type="evidence" value="ECO:0007669"/>
    <property type="project" value="InterPro"/>
</dbReference>
<dbReference type="GO" id="GO:0046872">
    <property type="term" value="F:metal ion binding"/>
    <property type="evidence" value="ECO:0007669"/>
    <property type="project" value="UniProtKB-KW"/>
</dbReference>
<reference evidence="6 7" key="1">
    <citation type="journal article" date="2013" name="BMC Genomics">
        <title>The genome and transcriptome of the pine saprophyte Ophiostoma piceae, and a comparison with the bark beetle-associated pine pathogen Grosmannia clavigera.</title>
        <authorList>
            <person name="Haridas S."/>
            <person name="Wang Y."/>
            <person name="Lim L."/>
            <person name="Massoumi Alamouti S."/>
            <person name="Jackman S."/>
            <person name="Docking R."/>
            <person name="Robertson G."/>
            <person name="Birol I."/>
            <person name="Bohlmann J."/>
            <person name="Breuil C."/>
        </authorList>
    </citation>
    <scope>NUCLEOTIDE SEQUENCE [LARGE SCALE GENOMIC DNA]</scope>
    <source>
        <strain evidence="6 7">UAMH 11346</strain>
    </source>
</reference>
<organism evidence="6 7">
    <name type="scientific">Ophiostoma piceae (strain UAMH 11346)</name>
    <name type="common">Sap stain fungus</name>
    <dbReference type="NCBI Taxonomy" id="1262450"/>
    <lineage>
        <taxon>Eukaryota</taxon>
        <taxon>Fungi</taxon>
        <taxon>Dikarya</taxon>
        <taxon>Ascomycota</taxon>
        <taxon>Pezizomycotina</taxon>
        <taxon>Sordariomycetes</taxon>
        <taxon>Sordariomycetidae</taxon>
        <taxon>Ophiostomatales</taxon>
        <taxon>Ophiostomataceae</taxon>
        <taxon>Ophiostoma</taxon>
    </lineage>
</organism>
<dbReference type="VEuPathDB" id="FungiDB:F503_04615"/>
<dbReference type="PANTHER" id="PTHR33337:SF31">
    <property type="entry name" value="DUF636 DOMAIN PROTEIN (AFU_ORTHOLOGUE AFUA_2G12650)"/>
    <property type="match status" value="1"/>
</dbReference>
<proteinExistence type="inferred from homology"/>
<sequence length="140" mass="15456">MTRGSCWCKKVQYEYDATPIHKVQCHCVTCQKISGAAFTVNVMVPKSAVKITQGEGDLKNYTQQHILGKPLTVYFCGTCSSNIWKNLHTEETEDLWVIQTGTLDGENGELGADVEVPAREGFPGDRAKWLPQVPGLTTIP</sequence>
<name>S3CTS5_OPHP1</name>
<accession>S3CTS5</accession>
<feature type="domain" description="CENP-V/GFA" evidence="5">
    <location>
        <begin position="2"/>
        <end position="125"/>
    </location>
</feature>
<evidence type="ECO:0000256" key="2">
    <source>
        <dbReference type="ARBA" id="ARBA00022723"/>
    </source>
</evidence>
<evidence type="ECO:0000256" key="1">
    <source>
        <dbReference type="ARBA" id="ARBA00005495"/>
    </source>
</evidence>
<dbReference type="EMBL" id="KE148162">
    <property type="protein sequence ID" value="EPE04100.1"/>
    <property type="molecule type" value="Genomic_DNA"/>
</dbReference>
<protein>
    <recommendedName>
        <fullName evidence="5">CENP-V/GFA domain-containing protein</fullName>
    </recommendedName>
</protein>
<keyword evidence="3" id="KW-0862">Zinc</keyword>
<dbReference type="SUPFAM" id="SSF51316">
    <property type="entry name" value="Mss4-like"/>
    <property type="match status" value="1"/>
</dbReference>
<evidence type="ECO:0000313" key="6">
    <source>
        <dbReference type="EMBL" id="EPE04100.1"/>
    </source>
</evidence>
<dbReference type="InterPro" id="IPR011057">
    <property type="entry name" value="Mss4-like_sf"/>
</dbReference>
<dbReference type="STRING" id="1262450.S3CTS5"/>
<dbReference type="Proteomes" id="UP000016923">
    <property type="component" value="Unassembled WGS sequence"/>
</dbReference>
<dbReference type="InterPro" id="IPR006913">
    <property type="entry name" value="CENP-V/GFA"/>
</dbReference>
<dbReference type="PANTHER" id="PTHR33337">
    <property type="entry name" value="GFA DOMAIN-CONTAINING PROTEIN"/>
    <property type="match status" value="1"/>
</dbReference>
<dbReference type="eggNOG" id="ENOG502RKKA">
    <property type="taxonomic scope" value="Eukaryota"/>
</dbReference>
<evidence type="ECO:0000313" key="7">
    <source>
        <dbReference type="Proteomes" id="UP000016923"/>
    </source>
</evidence>
<comment type="similarity">
    <text evidence="1">Belongs to the Gfa family.</text>
</comment>
<evidence type="ECO:0000256" key="4">
    <source>
        <dbReference type="ARBA" id="ARBA00023239"/>
    </source>
</evidence>
<keyword evidence="7" id="KW-1185">Reference proteome</keyword>
<dbReference type="OMA" id="CGCLLYK"/>
<dbReference type="OrthoDB" id="9985472at2759"/>